<dbReference type="EMBL" id="JAGIXG020000027">
    <property type="protein sequence ID" value="KAI6780856.1"/>
    <property type="molecule type" value="Genomic_DNA"/>
</dbReference>
<sequence>MGIWLNNTRGGTDADACNSDDYARNGAQAIARATACEIPGCHKLISAWVAHVGNVGNVCSVDSGHSPNADDRALSITCCWWE</sequence>
<organism evidence="1 2">
    <name type="scientific">Emericellopsis cladophorae</name>
    <dbReference type="NCBI Taxonomy" id="2686198"/>
    <lineage>
        <taxon>Eukaryota</taxon>
        <taxon>Fungi</taxon>
        <taxon>Dikarya</taxon>
        <taxon>Ascomycota</taxon>
        <taxon>Pezizomycotina</taxon>
        <taxon>Sordariomycetes</taxon>
        <taxon>Hypocreomycetidae</taxon>
        <taxon>Hypocreales</taxon>
        <taxon>Bionectriaceae</taxon>
        <taxon>Emericellopsis</taxon>
    </lineage>
</organism>
<reference evidence="1" key="2">
    <citation type="submission" date="2022-07" db="EMBL/GenBank/DDBJ databases">
        <authorList>
            <person name="Goncalves M.F.M."/>
            <person name="Hilario S."/>
            <person name="Van De Peer Y."/>
            <person name="Esteves A.C."/>
            <person name="Alves A."/>
        </authorList>
    </citation>
    <scope>NUCLEOTIDE SEQUENCE</scope>
    <source>
        <strain evidence="1">MUM 19.33</strain>
    </source>
</reference>
<gene>
    <name evidence="1" type="ORF">J7T54_007335</name>
</gene>
<reference evidence="1" key="1">
    <citation type="journal article" date="2021" name="J Fungi (Basel)">
        <title>Genomic and Metabolomic Analyses of the Marine Fungus Emericellopsis cladophorae: Insights into Saltwater Adaptability Mechanisms and Its Biosynthetic Potential.</title>
        <authorList>
            <person name="Goncalves M.F.M."/>
            <person name="Hilario S."/>
            <person name="Van de Peer Y."/>
            <person name="Esteves A.C."/>
            <person name="Alves A."/>
        </authorList>
    </citation>
    <scope>NUCLEOTIDE SEQUENCE</scope>
    <source>
        <strain evidence="1">MUM 19.33</strain>
    </source>
</reference>
<keyword evidence="2" id="KW-1185">Reference proteome</keyword>
<comment type="caution">
    <text evidence="1">The sequence shown here is derived from an EMBL/GenBank/DDBJ whole genome shotgun (WGS) entry which is preliminary data.</text>
</comment>
<evidence type="ECO:0000313" key="1">
    <source>
        <dbReference type="EMBL" id="KAI6780856.1"/>
    </source>
</evidence>
<accession>A0A9P9Y054</accession>
<dbReference type="AlphaFoldDB" id="A0A9P9Y054"/>
<dbReference type="GeneID" id="75833811"/>
<protein>
    <submittedName>
        <fullName evidence="1">Uncharacterized protein</fullName>
    </submittedName>
</protein>
<dbReference type="Proteomes" id="UP001055219">
    <property type="component" value="Unassembled WGS sequence"/>
</dbReference>
<name>A0A9P9Y054_9HYPO</name>
<evidence type="ECO:0000313" key="2">
    <source>
        <dbReference type="Proteomes" id="UP001055219"/>
    </source>
</evidence>
<proteinExistence type="predicted"/>
<dbReference type="RefSeq" id="XP_051361712.1">
    <property type="nucleotide sequence ID" value="XM_051507025.1"/>
</dbReference>